<dbReference type="GO" id="GO:0048245">
    <property type="term" value="P:eosinophil chemotaxis"/>
    <property type="evidence" value="ECO:0007669"/>
    <property type="project" value="TreeGrafter"/>
</dbReference>
<dbReference type="Gene3D" id="2.40.50.40">
    <property type="match status" value="1"/>
</dbReference>
<feature type="non-terminal residue" evidence="7">
    <location>
        <position position="1"/>
    </location>
</feature>
<dbReference type="OrthoDB" id="8934837at2759"/>
<dbReference type="GO" id="GO:0008009">
    <property type="term" value="F:chemokine activity"/>
    <property type="evidence" value="ECO:0007669"/>
    <property type="project" value="InterPro"/>
</dbReference>
<proteinExistence type="inferred from homology"/>
<dbReference type="Proteomes" id="UP000583613">
    <property type="component" value="Unassembled WGS sequence"/>
</dbReference>
<organism evidence="7 8">
    <name type="scientific">Eubucco bourcierii</name>
    <name type="common">red-headed barbet</name>
    <dbReference type="NCBI Taxonomy" id="91767"/>
    <lineage>
        <taxon>Eukaryota</taxon>
        <taxon>Metazoa</taxon>
        <taxon>Chordata</taxon>
        <taxon>Craniata</taxon>
        <taxon>Vertebrata</taxon>
        <taxon>Euteleostomi</taxon>
        <taxon>Archelosauria</taxon>
        <taxon>Archosauria</taxon>
        <taxon>Dinosauria</taxon>
        <taxon>Saurischia</taxon>
        <taxon>Theropoda</taxon>
        <taxon>Coelurosauria</taxon>
        <taxon>Aves</taxon>
        <taxon>Neognathae</taxon>
        <taxon>Neoaves</taxon>
        <taxon>Telluraves</taxon>
        <taxon>Coraciimorphae</taxon>
        <taxon>Piciformes</taxon>
        <taxon>Ramphastidae</taxon>
        <taxon>Eubucco</taxon>
    </lineage>
</organism>
<keyword evidence="3" id="KW-0202">Cytokine</keyword>
<dbReference type="GO" id="GO:0030335">
    <property type="term" value="P:positive regulation of cell migration"/>
    <property type="evidence" value="ECO:0007669"/>
    <property type="project" value="TreeGrafter"/>
</dbReference>
<evidence type="ECO:0000256" key="1">
    <source>
        <dbReference type="ARBA" id="ARBA00010868"/>
    </source>
</evidence>
<comment type="caution">
    <text evidence="7">The sequence shown here is derived from an EMBL/GenBank/DDBJ whole genome shotgun (WGS) entry which is preliminary data.</text>
</comment>
<dbReference type="PANTHER" id="PTHR12015:SF103">
    <property type="entry name" value="C-C MOTIF CHEMOKINE 4-RELATED"/>
    <property type="match status" value="1"/>
</dbReference>
<feature type="signal peptide" evidence="5">
    <location>
        <begin position="1"/>
        <end position="22"/>
    </location>
</feature>
<evidence type="ECO:0000313" key="8">
    <source>
        <dbReference type="Proteomes" id="UP000583613"/>
    </source>
</evidence>
<name>A0A7K8X2K5_9PICI</name>
<reference evidence="7 8" key="1">
    <citation type="submission" date="2019-09" db="EMBL/GenBank/DDBJ databases">
        <title>Bird 10,000 Genomes (B10K) Project - Family phase.</title>
        <authorList>
            <person name="Zhang G."/>
        </authorList>
    </citation>
    <scope>NUCLEOTIDE SEQUENCE [LARGE SCALE GENOMIC DNA]</scope>
    <source>
        <strain evidence="7">B10K-DU-001-04</strain>
        <tissue evidence="7">Muscle</tissue>
    </source>
</reference>
<feature type="non-terminal residue" evidence="7">
    <location>
        <position position="90"/>
    </location>
</feature>
<comment type="similarity">
    <text evidence="1">Belongs to the intercrine beta (chemokine CC) family.</text>
</comment>
<feature type="chain" id="PRO_5029860013" evidence="5">
    <location>
        <begin position="23"/>
        <end position="90"/>
    </location>
</feature>
<evidence type="ECO:0000256" key="3">
    <source>
        <dbReference type="ARBA" id="ARBA00022514"/>
    </source>
</evidence>
<dbReference type="GO" id="GO:0048020">
    <property type="term" value="F:CCR chemokine receptor binding"/>
    <property type="evidence" value="ECO:0007669"/>
    <property type="project" value="TreeGrafter"/>
</dbReference>
<dbReference type="GO" id="GO:0061844">
    <property type="term" value="P:antimicrobial humoral immune response mediated by antimicrobial peptide"/>
    <property type="evidence" value="ECO:0007669"/>
    <property type="project" value="TreeGrafter"/>
</dbReference>
<evidence type="ECO:0000256" key="2">
    <source>
        <dbReference type="ARBA" id="ARBA00022500"/>
    </source>
</evidence>
<dbReference type="SMART" id="SM00199">
    <property type="entry name" value="SCY"/>
    <property type="match status" value="1"/>
</dbReference>
<sequence>MKVLAAALVALLLVVSCSLSEAHFDGVPTTCCFTYHPRRIPASLILSAYTTSSNCAQPGVILVTKKKNLCADPQQSWVQERLRRFQSLQN</sequence>
<dbReference type="FunFam" id="2.40.50.40:FF:000002">
    <property type="entry name" value="C-C motif chemokine"/>
    <property type="match status" value="1"/>
</dbReference>
<evidence type="ECO:0000256" key="5">
    <source>
        <dbReference type="SAM" id="SignalP"/>
    </source>
</evidence>
<evidence type="ECO:0000256" key="4">
    <source>
        <dbReference type="ARBA" id="ARBA00022729"/>
    </source>
</evidence>
<dbReference type="AlphaFoldDB" id="A0A7K8X2K5"/>
<dbReference type="SUPFAM" id="SSF54117">
    <property type="entry name" value="Interleukin 8-like chemokines"/>
    <property type="match status" value="1"/>
</dbReference>
<evidence type="ECO:0000259" key="6">
    <source>
        <dbReference type="SMART" id="SM00199"/>
    </source>
</evidence>
<feature type="domain" description="Chemokine interleukin-8-like" evidence="6">
    <location>
        <begin position="28"/>
        <end position="85"/>
    </location>
</feature>
<dbReference type="Pfam" id="PF00048">
    <property type="entry name" value="IL8"/>
    <property type="match status" value="1"/>
</dbReference>
<dbReference type="GO" id="GO:0005615">
    <property type="term" value="C:extracellular space"/>
    <property type="evidence" value="ECO:0007669"/>
    <property type="project" value="UniProtKB-KW"/>
</dbReference>
<dbReference type="CDD" id="cd00272">
    <property type="entry name" value="Chemokine_CC"/>
    <property type="match status" value="1"/>
</dbReference>
<dbReference type="PANTHER" id="PTHR12015">
    <property type="entry name" value="SMALL INDUCIBLE CYTOKINE A"/>
    <property type="match status" value="1"/>
</dbReference>
<dbReference type="InterPro" id="IPR036048">
    <property type="entry name" value="Interleukin_8-like_sf"/>
</dbReference>
<keyword evidence="2" id="KW-0145">Chemotaxis</keyword>
<keyword evidence="8" id="KW-1185">Reference proteome</keyword>
<dbReference type="InterPro" id="IPR001811">
    <property type="entry name" value="Chemokine_IL8-like_dom"/>
</dbReference>
<dbReference type="GO" id="GO:0006954">
    <property type="term" value="P:inflammatory response"/>
    <property type="evidence" value="ECO:0007669"/>
    <property type="project" value="TreeGrafter"/>
</dbReference>
<dbReference type="GO" id="GO:0070098">
    <property type="term" value="P:chemokine-mediated signaling pathway"/>
    <property type="evidence" value="ECO:0007669"/>
    <property type="project" value="TreeGrafter"/>
</dbReference>
<accession>A0A7K8X2K5</accession>
<protein>
    <submittedName>
        <fullName evidence="7">CCL3 protein</fullName>
    </submittedName>
</protein>
<keyword evidence="4 5" id="KW-0732">Signal</keyword>
<dbReference type="PROSITE" id="PS51257">
    <property type="entry name" value="PROKAR_LIPOPROTEIN"/>
    <property type="match status" value="1"/>
</dbReference>
<dbReference type="InterPro" id="IPR039809">
    <property type="entry name" value="Chemokine_b/g/d"/>
</dbReference>
<evidence type="ECO:0000313" key="7">
    <source>
        <dbReference type="EMBL" id="NXF85322.1"/>
    </source>
</evidence>
<dbReference type="EMBL" id="VWZE01001541">
    <property type="protein sequence ID" value="NXF85322.1"/>
    <property type="molecule type" value="Genomic_DNA"/>
</dbReference>
<gene>
    <name evidence="7" type="primary">Ccl3</name>
    <name evidence="7" type="ORF">EUBBOU_R11438</name>
</gene>